<proteinExistence type="predicted"/>
<organism evidence="3 4">
    <name type="scientific">Tritrichomonas musculus</name>
    <dbReference type="NCBI Taxonomy" id="1915356"/>
    <lineage>
        <taxon>Eukaryota</taxon>
        <taxon>Metamonada</taxon>
        <taxon>Parabasalia</taxon>
        <taxon>Tritrichomonadida</taxon>
        <taxon>Tritrichomonadidae</taxon>
        <taxon>Tritrichomonas</taxon>
    </lineage>
</organism>
<keyword evidence="2" id="KW-1133">Transmembrane helix</keyword>
<comment type="caution">
    <text evidence="3">The sequence shown here is derived from an EMBL/GenBank/DDBJ whole genome shotgun (WGS) entry which is preliminary data.</text>
</comment>
<keyword evidence="4" id="KW-1185">Reference proteome</keyword>
<accession>A0ABR2JRS0</accession>
<evidence type="ECO:0000313" key="4">
    <source>
        <dbReference type="Proteomes" id="UP001470230"/>
    </source>
</evidence>
<evidence type="ECO:0000313" key="3">
    <source>
        <dbReference type="EMBL" id="KAK8880892.1"/>
    </source>
</evidence>
<name>A0ABR2JRS0_9EUKA</name>
<dbReference type="EMBL" id="JAPFFF010000010">
    <property type="protein sequence ID" value="KAK8880892.1"/>
    <property type="molecule type" value="Genomic_DNA"/>
</dbReference>
<gene>
    <name evidence="3" type="ORF">M9Y10_003591</name>
</gene>
<reference evidence="3 4" key="1">
    <citation type="submission" date="2024-04" db="EMBL/GenBank/DDBJ databases">
        <title>Tritrichomonas musculus Genome.</title>
        <authorList>
            <person name="Alves-Ferreira E."/>
            <person name="Grigg M."/>
            <person name="Lorenzi H."/>
            <person name="Galac M."/>
        </authorList>
    </citation>
    <scope>NUCLEOTIDE SEQUENCE [LARGE SCALE GENOMIC DNA]</scope>
    <source>
        <strain evidence="3 4">EAF2021</strain>
    </source>
</reference>
<feature type="compositionally biased region" description="Basic and acidic residues" evidence="1">
    <location>
        <begin position="123"/>
        <end position="140"/>
    </location>
</feature>
<keyword evidence="2" id="KW-0812">Transmembrane</keyword>
<keyword evidence="2" id="KW-0472">Membrane</keyword>
<sequence length="152" mass="17705">MTSLDPYIQKYKSENSQLLITFDWPAITNYTICPWIDGEYQDKYKNLESYFDEIETNTSWRKICINNKGYLYFQENQLKGKMIISTATFFGVIALGIVVVLAIILSLYIIAYKLHYKKEKSLPMDENSKSDSIKNEEKEINTSSDVIKLDDI</sequence>
<feature type="transmembrane region" description="Helical" evidence="2">
    <location>
        <begin position="82"/>
        <end position="111"/>
    </location>
</feature>
<evidence type="ECO:0000256" key="2">
    <source>
        <dbReference type="SAM" id="Phobius"/>
    </source>
</evidence>
<dbReference type="Proteomes" id="UP001470230">
    <property type="component" value="Unassembled WGS sequence"/>
</dbReference>
<protein>
    <submittedName>
        <fullName evidence="3">Uncharacterized protein</fullName>
    </submittedName>
</protein>
<feature type="region of interest" description="Disordered" evidence="1">
    <location>
        <begin position="123"/>
        <end position="152"/>
    </location>
</feature>
<evidence type="ECO:0000256" key="1">
    <source>
        <dbReference type="SAM" id="MobiDB-lite"/>
    </source>
</evidence>